<evidence type="ECO:0000313" key="2">
    <source>
        <dbReference type="EMBL" id="AZL58301.1"/>
    </source>
</evidence>
<protein>
    <recommendedName>
        <fullName evidence="4">Succinate dehydrogenase</fullName>
    </recommendedName>
</protein>
<keyword evidence="1" id="KW-0732">Signal</keyword>
<organism evidence="2 3">
    <name type="scientific">Tabrizicola piscis</name>
    <dbReference type="NCBI Taxonomy" id="2494374"/>
    <lineage>
        <taxon>Bacteria</taxon>
        <taxon>Pseudomonadati</taxon>
        <taxon>Pseudomonadota</taxon>
        <taxon>Alphaproteobacteria</taxon>
        <taxon>Rhodobacterales</taxon>
        <taxon>Paracoccaceae</taxon>
        <taxon>Tabrizicola</taxon>
    </lineage>
</organism>
<dbReference type="AlphaFoldDB" id="A0A3S8U3Y8"/>
<feature type="signal peptide" evidence="1">
    <location>
        <begin position="1"/>
        <end position="20"/>
    </location>
</feature>
<reference evidence="2 3" key="1">
    <citation type="submission" date="2018-12" db="EMBL/GenBank/DDBJ databases">
        <title>Complete genome sequencing of Tabrizicola sp. K13M18.</title>
        <authorList>
            <person name="Bae J.-W."/>
        </authorList>
    </citation>
    <scope>NUCLEOTIDE SEQUENCE [LARGE SCALE GENOMIC DNA]</scope>
    <source>
        <strain evidence="2 3">K13M18</strain>
    </source>
</reference>
<sequence length="106" mass="10408">MTRPLTLLACLSAAALSACVETGDPMPMPAVTGGNLTSVAANACRSAIAKQTGKSVSDVAVFDVAESEAGVGVMATVAGAEAPWSCQSSPDGRVAGVMYTGSEGSL</sequence>
<gene>
    <name evidence="2" type="ORF">EI545_05275</name>
</gene>
<evidence type="ECO:0000313" key="3">
    <source>
        <dbReference type="Proteomes" id="UP000282002"/>
    </source>
</evidence>
<dbReference type="Proteomes" id="UP000282002">
    <property type="component" value="Chromosome"/>
</dbReference>
<dbReference type="KEGG" id="taw:EI545_05275"/>
<dbReference type="PROSITE" id="PS51257">
    <property type="entry name" value="PROKAR_LIPOPROTEIN"/>
    <property type="match status" value="1"/>
</dbReference>
<accession>A0A3S8U3Y8</accession>
<evidence type="ECO:0000256" key="1">
    <source>
        <dbReference type="SAM" id="SignalP"/>
    </source>
</evidence>
<proteinExistence type="predicted"/>
<dbReference type="RefSeq" id="WP_125324502.1">
    <property type="nucleotide sequence ID" value="NZ_CP034328.1"/>
</dbReference>
<dbReference type="OrthoDB" id="7392270at2"/>
<keyword evidence="3" id="KW-1185">Reference proteome</keyword>
<evidence type="ECO:0008006" key="4">
    <source>
        <dbReference type="Google" id="ProtNLM"/>
    </source>
</evidence>
<name>A0A3S8U3Y8_9RHOB</name>
<dbReference type="EMBL" id="CP034328">
    <property type="protein sequence ID" value="AZL58301.1"/>
    <property type="molecule type" value="Genomic_DNA"/>
</dbReference>
<feature type="chain" id="PRO_5019500615" description="Succinate dehydrogenase" evidence="1">
    <location>
        <begin position="21"/>
        <end position="106"/>
    </location>
</feature>